<protein>
    <submittedName>
        <fullName evidence="4">DUF5067 domain-containing protein</fullName>
    </submittedName>
</protein>
<name>A0A2V1MX81_9LACO</name>
<dbReference type="Gene3D" id="2.60.40.1240">
    <property type="match status" value="1"/>
</dbReference>
<reference evidence="4 5" key="1">
    <citation type="journal article" date="2018" name="Int. J. Syst. Evol. Microbiol.">
        <title>Lactobacillus bambusae sp. nov., isolated from a traditional fermented Ma-bamboo shoots of Taiwan.</title>
        <authorList>
            <person name="Wang L.-T."/>
        </authorList>
    </citation>
    <scope>NUCLEOTIDE SEQUENCE [LARGE SCALE GENOMIC DNA]</scope>
    <source>
        <strain evidence="4 5">BS-W1</strain>
    </source>
</reference>
<dbReference type="RefSeq" id="WP_109250929.1">
    <property type="nucleotide sequence ID" value="NZ_QCXQ01000006.1"/>
</dbReference>
<feature type="chain" id="PRO_5039223508" evidence="2">
    <location>
        <begin position="19"/>
        <end position="175"/>
    </location>
</feature>
<evidence type="ECO:0000313" key="5">
    <source>
        <dbReference type="Proteomes" id="UP000245080"/>
    </source>
</evidence>
<comment type="caution">
    <text evidence="4">The sequence shown here is derived from an EMBL/GenBank/DDBJ whole genome shotgun (WGS) entry which is preliminary data.</text>
</comment>
<evidence type="ECO:0000313" key="4">
    <source>
        <dbReference type="EMBL" id="PWF99471.1"/>
    </source>
</evidence>
<evidence type="ECO:0000256" key="2">
    <source>
        <dbReference type="SAM" id="SignalP"/>
    </source>
</evidence>
<dbReference type="Pfam" id="PF16729">
    <property type="entry name" value="DUF5067"/>
    <property type="match status" value="1"/>
</dbReference>
<feature type="signal peptide" evidence="2">
    <location>
        <begin position="1"/>
        <end position="18"/>
    </location>
</feature>
<organism evidence="4 5">
    <name type="scientific">Levilactobacillus bambusae</name>
    <dbReference type="NCBI Taxonomy" id="2024736"/>
    <lineage>
        <taxon>Bacteria</taxon>
        <taxon>Bacillati</taxon>
        <taxon>Bacillota</taxon>
        <taxon>Bacilli</taxon>
        <taxon>Lactobacillales</taxon>
        <taxon>Lactobacillaceae</taxon>
        <taxon>Levilactobacillus</taxon>
    </lineage>
</organism>
<dbReference type="PROSITE" id="PS51257">
    <property type="entry name" value="PROKAR_LIPOPROTEIN"/>
    <property type="match status" value="1"/>
</dbReference>
<accession>A0A2V1MX81</accession>
<proteinExistence type="predicted"/>
<feature type="domain" description="DUF5067" evidence="3">
    <location>
        <begin position="37"/>
        <end position="162"/>
    </location>
</feature>
<dbReference type="Proteomes" id="UP000245080">
    <property type="component" value="Unassembled WGS sequence"/>
</dbReference>
<dbReference type="AlphaFoldDB" id="A0A2V1MX81"/>
<sequence length="175" mass="19501">MKLSNLLMIIISGSLLLAGCQVNQQSSESKTSSLHAAKTKTAVPATFRQQTFTVKNEASFTLTNHAVENSSTKNRQLLVIRMTVKNLGKREFTPADVWSKYVWAEQDGKRLTTGNLAFSTNQTSDNNLMNRSVMPVKPGQSAKILATFEPKTKSIINVHFTNQKNTIHVSRYTVR</sequence>
<keyword evidence="1 2" id="KW-0732">Signal</keyword>
<dbReference type="OrthoDB" id="2293256at2"/>
<dbReference type="InterPro" id="IPR029050">
    <property type="entry name" value="Immunoprotect_excell_Ig-like"/>
</dbReference>
<dbReference type="InterPro" id="IPR031989">
    <property type="entry name" value="DUF5067"/>
</dbReference>
<keyword evidence="5" id="KW-1185">Reference proteome</keyword>
<gene>
    <name evidence="4" type="ORF">DCM90_08455</name>
</gene>
<evidence type="ECO:0000259" key="3">
    <source>
        <dbReference type="Pfam" id="PF16729"/>
    </source>
</evidence>
<evidence type="ECO:0000256" key="1">
    <source>
        <dbReference type="ARBA" id="ARBA00022729"/>
    </source>
</evidence>
<dbReference type="EMBL" id="QCXQ01000006">
    <property type="protein sequence ID" value="PWF99471.1"/>
    <property type="molecule type" value="Genomic_DNA"/>
</dbReference>